<dbReference type="Proteomes" id="UP000426027">
    <property type="component" value="Chromosome"/>
</dbReference>
<dbReference type="AlphaFoldDB" id="A0A6I6G624"/>
<sequence>MYQLATAHPQYLLLNYAQGPMALTLQTAQHAGIALSETLLAQMQTRSQFHAKRPGEAFAEKMNHQSIPDSLATAMAYYHQLEILRLQQSIAGK</sequence>
<proteinExistence type="predicted"/>
<dbReference type="EMBL" id="CP046566">
    <property type="protein sequence ID" value="QGW28106.1"/>
    <property type="molecule type" value="Genomic_DNA"/>
</dbReference>
<dbReference type="RefSeq" id="WP_157478465.1">
    <property type="nucleotide sequence ID" value="NZ_CP046566.1"/>
</dbReference>
<gene>
    <name evidence="1" type="ORF">GLV81_08335</name>
</gene>
<dbReference type="KEGG" id="fls:GLV81_08335"/>
<keyword evidence="2" id="KW-1185">Reference proteome</keyword>
<evidence type="ECO:0000313" key="2">
    <source>
        <dbReference type="Proteomes" id="UP000426027"/>
    </source>
</evidence>
<name>A0A6I6G624_9BACT</name>
<protein>
    <submittedName>
        <fullName evidence="1">Uncharacterized protein</fullName>
    </submittedName>
</protein>
<accession>A0A6I6G624</accession>
<organism evidence="1 2">
    <name type="scientific">Phnomibacter ginsenosidimutans</name>
    <dbReference type="NCBI Taxonomy" id="2676868"/>
    <lineage>
        <taxon>Bacteria</taxon>
        <taxon>Pseudomonadati</taxon>
        <taxon>Bacteroidota</taxon>
        <taxon>Chitinophagia</taxon>
        <taxon>Chitinophagales</taxon>
        <taxon>Chitinophagaceae</taxon>
        <taxon>Phnomibacter</taxon>
    </lineage>
</organism>
<evidence type="ECO:0000313" key="1">
    <source>
        <dbReference type="EMBL" id="QGW28106.1"/>
    </source>
</evidence>
<reference evidence="1 2" key="1">
    <citation type="submission" date="2019-11" db="EMBL/GenBank/DDBJ databases">
        <authorList>
            <person name="Im W.T."/>
        </authorList>
    </citation>
    <scope>NUCLEOTIDE SEQUENCE [LARGE SCALE GENOMIC DNA]</scope>
    <source>
        <strain evidence="1 2">SB-02</strain>
    </source>
</reference>